<protein>
    <submittedName>
        <fullName evidence="11">Uncharacterized protein</fullName>
    </submittedName>
</protein>
<keyword evidence="3 6" id="KW-0106">Calcium</keyword>
<name>A0ABV0MHN5_9TELE</name>
<dbReference type="InterPro" id="IPR039808">
    <property type="entry name" value="Cadherin"/>
</dbReference>
<dbReference type="CDD" id="cd00054">
    <property type="entry name" value="EGF_CA"/>
    <property type="match status" value="1"/>
</dbReference>
<evidence type="ECO:0000313" key="12">
    <source>
        <dbReference type="Proteomes" id="UP001476798"/>
    </source>
</evidence>
<feature type="disulfide bond" evidence="7">
    <location>
        <begin position="904"/>
        <end position="913"/>
    </location>
</feature>
<feature type="domain" description="Cadherin" evidence="10">
    <location>
        <begin position="506"/>
        <end position="595"/>
    </location>
</feature>
<feature type="domain" description="Cadherin" evidence="10">
    <location>
        <begin position="1"/>
        <end position="68"/>
    </location>
</feature>
<evidence type="ECO:0000256" key="1">
    <source>
        <dbReference type="ARBA" id="ARBA00004370"/>
    </source>
</evidence>
<dbReference type="PROSITE" id="PS00232">
    <property type="entry name" value="CADHERIN_1"/>
    <property type="match status" value="3"/>
</dbReference>
<dbReference type="CDD" id="cd11304">
    <property type="entry name" value="Cadherin_repeat"/>
    <property type="match status" value="6"/>
</dbReference>
<dbReference type="Pfam" id="PF02210">
    <property type="entry name" value="Laminin_G_2"/>
    <property type="match status" value="1"/>
</dbReference>
<feature type="non-terminal residue" evidence="11">
    <location>
        <position position="1"/>
    </location>
</feature>
<evidence type="ECO:0000259" key="8">
    <source>
        <dbReference type="PROSITE" id="PS50025"/>
    </source>
</evidence>
<evidence type="ECO:0000256" key="6">
    <source>
        <dbReference type="PROSITE-ProRule" id="PRU00043"/>
    </source>
</evidence>
<dbReference type="InterPro" id="IPR056370">
    <property type="entry name" value="Shg-like_Ig-like"/>
</dbReference>
<dbReference type="PRINTS" id="PR00205">
    <property type="entry name" value="CADHERIN"/>
</dbReference>
<dbReference type="InterPro" id="IPR000152">
    <property type="entry name" value="EGF-type_Asp/Asn_hydroxyl_site"/>
</dbReference>
<evidence type="ECO:0000256" key="7">
    <source>
        <dbReference type="PROSITE-ProRule" id="PRU00076"/>
    </source>
</evidence>
<proteinExistence type="predicted"/>
<comment type="subcellular location">
    <subcellularLocation>
        <location evidence="1">Membrane</location>
    </subcellularLocation>
</comment>
<organism evidence="11 12">
    <name type="scientific">Goodea atripinnis</name>
    <dbReference type="NCBI Taxonomy" id="208336"/>
    <lineage>
        <taxon>Eukaryota</taxon>
        <taxon>Metazoa</taxon>
        <taxon>Chordata</taxon>
        <taxon>Craniata</taxon>
        <taxon>Vertebrata</taxon>
        <taxon>Euteleostomi</taxon>
        <taxon>Actinopterygii</taxon>
        <taxon>Neopterygii</taxon>
        <taxon>Teleostei</taxon>
        <taxon>Neoteleostei</taxon>
        <taxon>Acanthomorphata</taxon>
        <taxon>Ovalentaria</taxon>
        <taxon>Atherinomorphae</taxon>
        <taxon>Cyprinodontiformes</taxon>
        <taxon>Goodeidae</taxon>
        <taxon>Goodea</taxon>
    </lineage>
</organism>
<keyword evidence="4" id="KW-0472">Membrane</keyword>
<dbReference type="PROSITE" id="PS50268">
    <property type="entry name" value="CADHERIN_2"/>
    <property type="match status" value="6"/>
</dbReference>
<dbReference type="SMART" id="SM00181">
    <property type="entry name" value="EGF"/>
    <property type="match status" value="1"/>
</dbReference>
<accession>A0ABV0MHN5</accession>
<comment type="caution">
    <text evidence="7">Lacks conserved residue(s) required for the propagation of feature annotation.</text>
</comment>
<dbReference type="InterPro" id="IPR001791">
    <property type="entry name" value="Laminin_G"/>
</dbReference>
<dbReference type="EMBL" id="JAHRIO010000339">
    <property type="protein sequence ID" value="MEQ2157933.1"/>
    <property type="molecule type" value="Genomic_DNA"/>
</dbReference>
<dbReference type="InterPro" id="IPR015919">
    <property type="entry name" value="Cadherin-like_sf"/>
</dbReference>
<dbReference type="CDD" id="cd00110">
    <property type="entry name" value="LamG"/>
    <property type="match status" value="1"/>
</dbReference>
<dbReference type="InterPro" id="IPR020894">
    <property type="entry name" value="Cadherin_CS"/>
</dbReference>
<dbReference type="PANTHER" id="PTHR24027">
    <property type="entry name" value="CADHERIN-23"/>
    <property type="match status" value="1"/>
</dbReference>
<dbReference type="InterPro" id="IPR002126">
    <property type="entry name" value="Cadherin-like_dom"/>
</dbReference>
<feature type="domain" description="Cadherin" evidence="10">
    <location>
        <begin position="293"/>
        <end position="400"/>
    </location>
</feature>
<feature type="domain" description="Cadherin" evidence="10">
    <location>
        <begin position="402"/>
        <end position="506"/>
    </location>
</feature>
<comment type="caution">
    <text evidence="11">The sequence shown here is derived from an EMBL/GenBank/DDBJ whole genome shotgun (WGS) entry which is preliminary data.</text>
</comment>
<feature type="domain" description="Cadherin" evidence="10">
    <location>
        <begin position="189"/>
        <end position="292"/>
    </location>
</feature>
<dbReference type="PROSITE" id="PS00010">
    <property type="entry name" value="ASX_HYDROXYL"/>
    <property type="match status" value="1"/>
</dbReference>
<dbReference type="Pfam" id="PF24811">
    <property type="entry name" value="Ig_Shg"/>
    <property type="match status" value="1"/>
</dbReference>
<dbReference type="Gene3D" id="2.60.40.60">
    <property type="entry name" value="Cadherins"/>
    <property type="match status" value="6"/>
</dbReference>
<evidence type="ECO:0000313" key="11">
    <source>
        <dbReference type="EMBL" id="MEQ2157933.1"/>
    </source>
</evidence>
<gene>
    <name evidence="11" type="ORF">GOODEAATRI_006931</name>
</gene>
<dbReference type="SUPFAM" id="SSF49313">
    <property type="entry name" value="Cadherin-like"/>
    <property type="match status" value="7"/>
</dbReference>
<dbReference type="PROSITE" id="PS50026">
    <property type="entry name" value="EGF_3"/>
    <property type="match status" value="1"/>
</dbReference>
<dbReference type="SMART" id="SM00112">
    <property type="entry name" value="CA"/>
    <property type="match status" value="5"/>
</dbReference>
<keyword evidence="2" id="KW-0677">Repeat</keyword>
<dbReference type="PANTHER" id="PTHR24027:SF432">
    <property type="entry name" value="EGF-LIKE DOMAIN-CONTAINING PROTEIN"/>
    <property type="match status" value="1"/>
</dbReference>
<feature type="domain" description="EGF-like" evidence="9">
    <location>
        <begin position="875"/>
        <end position="914"/>
    </location>
</feature>
<keyword evidence="5 7" id="KW-1015">Disulfide bond</keyword>
<dbReference type="PROSITE" id="PS50025">
    <property type="entry name" value="LAM_G_DOMAIN"/>
    <property type="match status" value="1"/>
</dbReference>
<evidence type="ECO:0000256" key="3">
    <source>
        <dbReference type="ARBA" id="ARBA00022837"/>
    </source>
</evidence>
<dbReference type="PROSITE" id="PS00022">
    <property type="entry name" value="EGF_1"/>
    <property type="match status" value="1"/>
</dbReference>
<dbReference type="InterPro" id="IPR013320">
    <property type="entry name" value="ConA-like_dom_sf"/>
</dbReference>
<dbReference type="Gene3D" id="2.60.120.200">
    <property type="match status" value="1"/>
</dbReference>
<evidence type="ECO:0000259" key="10">
    <source>
        <dbReference type="PROSITE" id="PS50268"/>
    </source>
</evidence>
<evidence type="ECO:0000259" key="9">
    <source>
        <dbReference type="PROSITE" id="PS50026"/>
    </source>
</evidence>
<dbReference type="Gene3D" id="2.10.25.10">
    <property type="entry name" value="Laminin"/>
    <property type="match status" value="1"/>
</dbReference>
<evidence type="ECO:0000256" key="4">
    <source>
        <dbReference type="ARBA" id="ARBA00023136"/>
    </source>
</evidence>
<evidence type="ECO:0000256" key="5">
    <source>
        <dbReference type="ARBA" id="ARBA00023157"/>
    </source>
</evidence>
<dbReference type="Pfam" id="PF00008">
    <property type="entry name" value="EGF"/>
    <property type="match status" value="1"/>
</dbReference>
<dbReference type="Proteomes" id="UP001476798">
    <property type="component" value="Unassembled WGS sequence"/>
</dbReference>
<keyword evidence="12" id="KW-1185">Reference proteome</keyword>
<dbReference type="InterPro" id="IPR000742">
    <property type="entry name" value="EGF"/>
</dbReference>
<sequence>LRYQITSGNTMGTFDVEPEVGTIFVAQPLDYEMEQRYELRLVASDGKWENETLVVVQVVNRNDEAPVFSQTEYHSSVMEELTQLPVFILEVSATDPDQEADQTALRYSLHGQGAGGEFTIDEHTGRIYAQRRLDREERPAWRFLVLATDEGGMGLTGFADVLLEVRDINDNSPFFPCPALEVDGCFIGQVPENSPADTSIMEMHAMDLDDPKEGRNAMLTYSIIKNIRNEINLNLFSINATTGTIYTVLRSLDRETEDKYLVVVEARDGGGLSGTGTATIMVSDVNDHPPIFTQRAYTTQMNEDMEVNSEVLVVSATDGDEGENAVVTFSIVGGDEERKFFVETDKVNRRGVIKLKKKVDFEKLHERTFNLTLKAEDADFFSLAYCLVQVEDSNDHAPVFFPQFYESAAMSEDVSVGTIVTQVTASDLDSGQNGRFSYSISKESDPYSQFLVDPSGWVVVAHSLDREKISQHRLMVLATDAGIPPLTGTAIVMVTVLDINDNGPEFEAPYKPVVWENTAAPQAVQMNESSMLLHAIDRDTSANSGPFSIRLLLLTSDATNFNLTDFRNGSAAITALRSFDRERQKEYLLPILMIDRFMFNIHTLVKFKIFLKKFCNVMVMHFQTILFCFTFCHLTGILPTTVLGQIQSPDLDDWSEKVYRFDGKPTRSFGLNQSSGQLSIREGTPPGTYRLQVRVSDGTWPDVISTAQVDVTELHQEALQQAGSIRLNNLTVEEFFQSTSGGQESRFSRLGPMLAEFLQTLPENVQIFSLSKADRQINKALDIWFAAHGSPYYKAEKLHGYVAANKAKLEAMLGVSIAQVGLDDCPFTDCSQYGGCTSEVSFSQVPVALSSGNISLVSLSGSSTARCGCRGREATHLSCSAYPINPCLNGGTCQDGPLGYRCKCPPMFDGPECQQTKHSFGGQGYAWFPPIKPCFQSRISLEFLSESPSGLLLFNGPLGLVQPGEQEDFIAIAYTAKRSRVPGPCISIADPRNKLFVHLFINHGSGTLTLQLPPKATINDRRWHRLDIISDGKLVQLILDQCGGVPVNEMEGVGGEARKIDESGCRAAGETPGNQRYLNVYQPLQLGGVKEMSPYRRYRSFTGCIRNLVVDSQEFSFDSDSMVRFQLRGGGSSRRSNIQMLLRTRATSGTLLSVASRDANEYIILEVSLTFIFNV</sequence>
<feature type="domain" description="Laminin G" evidence="8">
    <location>
        <begin position="915"/>
        <end position="1132"/>
    </location>
</feature>
<feature type="domain" description="Cadherin" evidence="10">
    <location>
        <begin position="69"/>
        <end position="175"/>
    </location>
</feature>
<dbReference type="Pfam" id="PF00028">
    <property type="entry name" value="Cadherin"/>
    <property type="match status" value="5"/>
</dbReference>
<reference evidence="11 12" key="1">
    <citation type="submission" date="2021-06" db="EMBL/GenBank/DDBJ databases">
        <authorList>
            <person name="Palmer J.M."/>
        </authorList>
    </citation>
    <scope>NUCLEOTIDE SEQUENCE [LARGE SCALE GENOMIC DNA]</scope>
    <source>
        <strain evidence="11 12">GA_2019</strain>
        <tissue evidence="11">Muscle</tissue>
    </source>
</reference>
<keyword evidence="7" id="KW-0245">EGF-like domain</keyword>
<evidence type="ECO:0000256" key="2">
    <source>
        <dbReference type="ARBA" id="ARBA00022737"/>
    </source>
</evidence>
<dbReference type="SUPFAM" id="SSF49899">
    <property type="entry name" value="Concanavalin A-like lectins/glucanases"/>
    <property type="match status" value="1"/>
</dbReference>
<dbReference type="SMART" id="SM00282">
    <property type="entry name" value="LamG"/>
    <property type="match status" value="1"/>
</dbReference>